<protein>
    <recommendedName>
        <fullName evidence="4">Protein TIC 214</fullName>
    </recommendedName>
    <alternativeName>
        <fullName evidence="4">Translocon at the inner envelope membrane of chloroplasts 214</fullName>
    </alternativeName>
</protein>
<keyword evidence="4 6" id="KW-0150">Chloroplast</keyword>
<keyword evidence="4" id="KW-0813">Transport</keyword>
<keyword evidence="4" id="KW-1133">Transmembrane helix</keyword>
<evidence type="ECO:0000256" key="4">
    <source>
        <dbReference type="RuleBase" id="RU364085"/>
    </source>
</evidence>
<keyword evidence="4" id="KW-0812">Transmembrane</keyword>
<dbReference type="InterPro" id="IPR008896">
    <property type="entry name" value="TIC214"/>
</dbReference>
<reference evidence="6" key="1">
    <citation type="journal article" date="2018" name="Plant Divers">
        <title>Plastome characteristics of Cannabaceae.</title>
        <authorList>
            <person name="Zhang H."/>
            <person name="Jin J."/>
            <person name="Moore M.J."/>
            <person name="Yi T."/>
            <person name="Li D."/>
        </authorList>
    </citation>
    <scope>NUCLEOTIDE SEQUENCE</scope>
</reference>
<comment type="similarity">
    <text evidence="4">Belongs to the TIC214 family.</text>
</comment>
<proteinExistence type="inferred from homology"/>
<evidence type="ECO:0000256" key="5">
    <source>
        <dbReference type="SAM" id="MobiDB-lite"/>
    </source>
</evidence>
<dbReference type="PANTHER" id="PTHR33163">
    <property type="entry name" value="PROTEIN TIC 214-RELATED"/>
    <property type="match status" value="1"/>
</dbReference>
<evidence type="ECO:0000313" key="6">
    <source>
        <dbReference type="EMBL" id="AXX77204.1"/>
    </source>
</evidence>
<gene>
    <name evidence="6" type="primary">ycf1</name>
    <name evidence="4" type="synonym">TIC214</name>
</gene>
<feature type="transmembrane region" description="Helical" evidence="4">
    <location>
        <begin position="135"/>
        <end position="155"/>
    </location>
</feature>
<dbReference type="RefSeq" id="YP_009529924.1">
    <property type="nucleotide sequence ID" value="NC_039731.1"/>
</dbReference>
<comment type="function">
    <text evidence="1 4">Involved in protein precursor import into chloroplasts. May be part of an intermediate translocation complex acting as a protein-conducting channel at the inner envelope.</text>
</comment>
<evidence type="ECO:0000256" key="2">
    <source>
        <dbReference type="ARBA" id="ARBA00004478"/>
    </source>
</evidence>
<feature type="transmembrane region" description="Helical" evidence="4">
    <location>
        <begin position="69"/>
        <end position="89"/>
    </location>
</feature>
<comment type="subcellular location">
    <subcellularLocation>
        <location evidence="2">Plastid</location>
        <location evidence="2">Chloroplast inner membrane</location>
        <topology evidence="2">Multi-pass membrane protein</topology>
    </subcellularLocation>
</comment>
<name>A0A3P8MVE9_9ROSA</name>
<feature type="compositionally biased region" description="Acidic residues" evidence="5">
    <location>
        <begin position="299"/>
        <end position="310"/>
    </location>
</feature>
<feature type="transmembrane region" description="Helical" evidence="4">
    <location>
        <begin position="36"/>
        <end position="57"/>
    </location>
</feature>
<keyword evidence="4" id="KW-0653">Protein transport</keyword>
<feature type="region of interest" description="Disordered" evidence="5">
    <location>
        <begin position="264"/>
        <end position="319"/>
    </location>
</feature>
<feature type="transmembrane region" description="Helical" evidence="4">
    <location>
        <begin position="95"/>
        <end position="115"/>
    </location>
</feature>
<feature type="transmembrane region" description="Helical" evidence="4">
    <location>
        <begin position="12"/>
        <end position="30"/>
    </location>
</feature>
<evidence type="ECO:0000256" key="3">
    <source>
        <dbReference type="ARBA" id="ARBA00022780"/>
    </source>
</evidence>
<geneLocation type="chloroplast" evidence="6"/>
<reference evidence="6" key="2">
    <citation type="submission" date="2018-03" db="EMBL/GenBank/DDBJ databases">
        <authorList>
            <person name="Qu X.-J."/>
            <person name="Jin J.-J."/>
            <person name="Zhang H.-L."/>
        </authorList>
    </citation>
    <scope>NUCLEOTIDE SEQUENCE</scope>
</reference>
<dbReference type="PANTHER" id="PTHR33163:SF40">
    <property type="entry name" value="PROTEIN TIC 214"/>
    <property type="match status" value="1"/>
</dbReference>
<dbReference type="GeneID" id="38330293"/>
<dbReference type="GO" id="GO:0009706">
    <property type="term" value="C:chloroplast inner membrane"/>
    <property type="evidence" value="ECO:0007669"/>
    <property type="project" value="UniProtKB-SubCell"/>
</dbReference>
<keyword evidence="4 6" id="KW-0934">Plastid</keyword>
<organism evidence="6">
    <name type="scientific">Lozanella enantiophylla</name>
    <dbReference type="NCBI Taxonomy" id="194264"/>
    <lineage>
        <taxon>Eukaryota</taxon>
        <taxon>Viridiplantae</taxon>
        <taxon>Streptophyta</taxon>
        <taxon>Embryophyta</taxon>
        <taxon>Tracheophyta</taxon>
        <taxon>Spermatophyta</taxon>
        <taxon>Magnoliopsida</taxon>
        <taxon>eudicotyledons</taxon>
        <taxon>Gunneridae</taxon>
        <taxon>Pentapetalae</taxon>
        <taxon>rosids</taxon>
        <taxon>fabids</taxon>
        <taxon>Rosales</taxon>
        <taxon>Cannabaceae</taxon>
        <taxon>Lozanella</taxon>
    </lineage>
</organism>
<dbReference type="GO" id="GO:0015031">
    <property type="term" value="P:protein transport"/>
    <property type="evidence" value="ECO:0007669"/>
    <property type="project" value="UniProtKB-KW"/>
</dbReference>
<evidence type="ECO:0000256" key="1">
    <source>
        <dbReference type="ARBA" id="ARBA00002515"/>
    </source>
</evidence>
<comment type="subunit">
    <text evidence="4">Part of the Tic complex.</text>
</comment>
<keyword evidence="3 4" id="KW-1001">Plastid inner membrane</keyword>
<keyword evidence="4" id="KW-0472">Membrane</keyword>
<dbReference type="Pfam" id="PF05758">
    <property type="entry name" value="Ycf1"/>
    <property type="match status" value="1"/>
</dbReference>
<feature type="transmembrane region" description="Helical" evidence="4">
    <location>
        <begin position="175"/>
        <end position="203"/>
    </location>
</feature>
<sequence>MEIEKNKGRFVMIFQSFILGNLVSLCMKIINSVVVVGLYYGFLTTFSIGPSYLFLLRARVMEEGTEKKVSATTGFITGQLMMFISIYYVPLHLALGRPHTITVLALPYLLFHFFWNNHKHFFDYGSTNRNSMRNLSIQCVFLNNLIFQLFNHFILPSSMLVRLVNIYMFRCNNKMLFVTSSFVGWLIGHILFMKWVGLVLVWIQQNNSIRSNVLIRSNKYLVAELRNFMARIFSILLFITCVYYLGRIPSPIVTKKLKETLETEETDVEIETTSETKGTKQEQEGPTEEDPSPSLFSEEKEDPDKIDETEEIRVNGKEKAKDEFQVKETQYKNRPVSETYYLDVDRNQENSKLEILKEKKDLLWFEKPLVTILFDYKRWNRPVRYIKNDRFENAVRNEMSQHFFHTCQSDGKERISFTYPPSLSTFFEIIQRKMSLFTTEKPASEELYNHWGSTNEEKRKNLNNKFLNRVKALDKTLNNKSLILDVLEKRTRLYNETPPQKYLPKIYDPLLNGACRGRIKKWFLLSTQNEISIQNYIERERINKIYGLFIIINYLEFEQKKNPFSKIDRKSLIKEMSFFLNLINQFTVKSTSSFNLKKLKKNYLLPEHKQVRINSEGLKKKIKFIFDRILMDPNNKAIRKQSIGLKEIRKRVPHWSYKLIDDFDHEEGEIEEMLGRDPEIRSRKCKPVVICNDDLANTDVYSNPQNTNNNDETNDIALIRYSQQSDFRRDIIIGSMRAQRRKTIISKAFQANVHSPPFLDRIDKDIFFSFDIFEPVKKKIQNWLWKNTEFTISDYTEKKAKERTKKKEEALIEIAEAWDSIGISQVIRSLMLVTQSILRKYIILPSLIIVKNIVRILLFQFPEWSEDLKDWKREMHVKCTYNGIPLSEKEFPKNWLIDGIQIKILFPFRLKPWHKAKLKLRETYNDPMKKNEQKNDFCFLTVLGMETELPFGSPRKQLSFLEPIFKELKKQLIKLKKKCFRFLIIFKERTKLFLTVSKETKKWVLKNILFIKKRIKELSKRNPLFLFGLREIQIYELSESKKEKDLIINNEIIDDSSINIQSTNWTTFSLTKKKIQDLTDRTNTIINQIQIQKIPKDNKKGFISPHINSSSNKISYGDKRLELPKNIWQILKRRNARLIRKSHFFFKFFIERTSINIFLFISNIHRINAQVFFYFFESTKKIINKCNSYNNYIYTNETNQNITQFISTIKKSISNISNNKSHTFYDLSYLSQAYVFYKLSQTPVLNFLNLYKLKLRSVFKYQYKGTSLFLKNEIKDYIVGTQKIFHSELRHKNPCNSGINQWKNWLKGYYQYDLSQSRLVPQKARSIVNQDSIVQKKHLKKCDSDEKNRLINSENQKKFETDSLLNQKKNVKKQYRYDLLSYNFINYEDKKNLSIYGLPLQVNHNQEIFYNYKKDKRKLFNMLIDIPINNYLVEDNIIDIKKNPDRKYFDWIIIHCCLRNKIDIGAWINMDTATNSNSNSNSNKYTKTRANNYQLIDKIDKKGLCYPTIHQNQEINTSNPKKLFYWMRIFDWMRINEEIISCPISNLELWFFPEFVILYNSYKIKPCAIPIKLLLLNLNVNENASENKSTAGKKKRNIFISIFSNEKKSLELENQNQREKEFAVQENFESTLSNQAKDIEENYAVSKMKKEKNKKQYRNNTETGFDFLLKRYLLFQLRWDDSLNTKMVDNIKVYCLLLRLINPREITIASIQRGEMSLDILIIQKNVNLTELMKRGILFIEPVRLSITNKGQFIVYQTIGISLLHKSTHAINQRYREKGKGHVDKKNSDEFIPKHQKMTETRDKNNYDLFVPETILAPRRRIELRILICFNSRNRNGMPRNTAFCNENKVKSQVLNTSKRDKNTLIKLKFFLWPNYRLEDFACMNRYWFDTNNGSRFSMVKIHMYPQFKN</sequence>
<accession>A0A3P8MVE9</accession>
<feature type="transmembrane region" description="Helical" evidence="4">
    <location>
        <begin position="228"/>
        <end position="246"/>
    </location>
</feature>
<dbReference type="EMBL" id="MH118123">
    <property type="protein sequence ID" value="AXX77204.1"/>
    <property type="molecule type" value="Genomic_DNA"/>
</dbReference>